<feature type="region of interest" description="Disordered" evidence="1">
    <location>
        <begin position="102"/>
        <end position="121"/>
    </location>
</feature>
<sequence length="121" mass="13113">MLGYAWVPSVDFSQDTDVVPERPVRQPIRSASNLTAAEKAALLDIPQAGIDMMPGIPSSVTQANFDQLMELVFSDGWTSRIGGEKHPSLPRRRFEHCTQLVGNLSEDLPPPPGTAAAGRET</sequence>
<organism evidence="2 3">
    <name type="scientific">Fusarium kuroshium</name>
    <dbReference type="NCBI Taxonomy" id="2010991"/>
    <lineage>
        <taxon>Eukaryota</taxon>
        <taxon>Fungi</taxon>
        <taxon>Dikarya</taxon>
        <taxon>Ascomycota</taxon>
        <taxon>Pezizomycotina</taxon>
        <taxon>Sordariomycetes</taxon>
        <taxon>Hypocreomycetidae</taxon>
        <taxon>Hypocreales</taxon>
        <taxon>Nectriaceae</taxon>
        <taxon>Fusarium</taxon>
        <taxon>Fusarium solani species complex</taxon>
    </lineage>
</organism>
<proteinExistence type="predicted"/>
<accession>A0A3M2S6R1</accession>
<comment type="caution">
    <text evidence="2">The sequence shown here is derived from an EMBL/GenBank/DDBJ whole genome shotgun (WGS) entry which is preliminary data.</text>
</comment>
<evidence type="ECO:0000313" key="3">
    <source>
        <dbReference type="Proteomes" id="UP000277212"/>
    </source>
</evidence>
<keyword evidence="3" id="KW-1185">Reference proteome</keyword>
<reference evidence="2 3" key="1">
    <citation type="submission" date="2017-06" db="EMBL/GenBank/DDBJ databases">
        <title>Comparative genomic analysis of Ambrosia Fusariam Clade fungi.</title>
        <authorList>
            <person name="Stajich J.E."/>
            <person name="Carrillo J."/>
            <person name="Kijimoto T."/>
            <person name="Eskalen A."/>
            <person name="O'Donnell K."/>
            <person name="Kasson M."/>
        </authorList>
    </citation>
    <scope>NUCLEOTIDE SEQUENCE [LARGE SCALE GENOMIC DNA]</scope>
    <source>
        <strain evidence="2">UCR3666</strain>
    </source>
</reference>
<dbReference type="EMBL" id="NKUJ01000112">
    <property type="protein sequence ID" value="RMJ13266.1"/>
    <property type="molecule type" value="Genomic_DNA"/>
</dbReference>
<dbReference type="AlphaFoldDB" id="A0A3M2S6R1"/>
<name>A0A3M2S6R1_9HYPO</name>
<dbReference type="Proteomes" id="UP000277212">
    <property type="component" value="Unassembled WGS sequence"/>
</dbReference>
<dbReference type="OrthoDB" id="10288857at2759"/>
<evidence type="ECO:0000313" key="2">
    <source>
        <dbReference type="EMBL" id="RMJ13266.1"/>
    </source>
</evidence>
<gene>
    <name evidence="2" type="ORF">CDV36_007076</name>
</gene>
<protein>
    <submittedName>
        <fullName evidence="2">Uncharacterized protein</fullName>
    </submittedName>
</protein>
<evidence type="ECO:0000256" key="1">
    <source>
        <dbReference type="SAM" id="MobiDB-lite"/>
    </source>
</evidence>